<accession>A0A1L9V177</accession>
<dbReference type="EMBL" id="KV878679">
    <property type="protein sequence ID" value="OJJ77687.1"/>
    <property type="molecule type" value="Genomic_DNA"/>
</dbReference>
<gene>
    <name evidence="1" type="ORF">ASPBRDRAFT_36929</name>
</gene>
<dbReference type="VEuPathDB" id="FungiDB:ASPBRDRAFT_36929"/>
<evidence type="ECO:0000313" key="1">
    <source>
        <dbReference type="EMBL" id="OJJ77687.1"/>
    </source>
</evidence>
<dbReference type="RefSeq" id="XP_067484934.1">
    <property type="nucleotide sequence ID" value="XM_067623608.1"/>
</dbReference>
<dbReference type="Proteomes" id="UP000184499">
    <property type="component" value="Unassembled WGS sequence"/>
</dbReference>
<sequence length="68" mass="7493">MKLAVAVLSAFILLTSMLLVGVASYAFVKCINRRWPKPAPPRAYTPQTLDEVLRLNARSSVDNHPGNI</sequence>
<name>A0A1L9V177_ASPBC</name>
<dbReference type="GeneID" id="93576096"/>
<feature type="non-terminal residue" evidence="1">
    <location>
        <position position="68"/>
    </location>
</feature>
<protein>
    <submittedName>
        <fullName evidence="1">Uncharacterized protein</fullName>
    </submittedName>
</protein>
<dbReference type="AlphaFoldDB" id="A0A1L9V177"/>
<organism evidence="1 2">
    <name type="scientific">Aspergillus brasiliensis (strain CBS 101740 / IMI 381727 / IBT 21946)</name>
    <dbReference type="NCBI Taxonomy" id="767769"/>
    <lineage>
        <taxon>Eukaryota</taxon>
        <taxon>Fungi</taxon>
        <taxon>Dikarya</taxon>
        <taxon>Ascomycota</taxon>
        <taxon>Pezizomycotina</taxon>
        <taxon>Eurotiomycetes</taxon>
        <taxon>Eurotiomycetidae</taxon>
        <taxon>Eurotiales</taxon>
        <taxon>Aspergillaceae</taxon>
        <taxon>Aspergillus</taxon>
        <taxon>Aspergillus subgen. Circumdati</taxon>
    </lineage>
</organism>
<evidence type="ECO:0000313" key="2">
    <source>
        <dbReference type="Proteomes" id="UP000184499"/>
    </source>
</evidence>
<keyword evidence="2" id="KW-1185">Reference proteome</keyword>
<proteinExistence type="predicted"/>
<reference evidence="2" key="1">
    <citation type="journal article" date="2017" name="Genome Biol.">
        <title>Comparative genomics reveals high biological diversity and specific adaptations in the industrially and medically important fungal genus Aspergillus.</title>
        <authorList>
            <person name="de Vries R.P."/>
            <person name="Riley R."/>
            <person name="Wiebenga A."/>
            <person name="Aguilar-Osorio G."/>
            <person name="Amillis S."/>
            <person name="Uchima C.A."/>
            <person name="Anderluh G."/>
            <person name="Asadollahi M."/>
            <person name="Askin M."/>
            <person name="Barry K."/>
            <person name="Battaglia E."/>
            <person name="Bayram O."/>
            <person name="Benocci T."/>
            <person name="Braus-Stromeyer S.A."/>
            <person name="Caldana C."/>
            <person name="Canovas D."/>
            <person name="Cerqueira G.C."/>
            <person name="Chen F."/>
            <person name="Chen W."/>
            <person name="Choi C."/>
            <person name="Clum A."/>
            <person name="Dos Santos R.A."/>
            <person name="Damasio A.R."/>
            <person name="Diallinas G."/>
            <person name="Emri T."/>
            <person name="Fekete E."/>
            <person name="Flipphi M."/>
            <person name="Freyberg S."/>
            <person name="Gallo A."/>
            <person name="Gournas C."/>
            <person name="Habgood R."/>
            <person name="Hainaut M."/>
            <person name="Harispe M.L."/>
            <person name="Henrissat B."/>
            <person name="Hilden K.S."/>
            <person name="Hope R."/>
            <person name="Hossain A."/>
            <person name="Karabika E."/>
            <person name="Karaffa L."/>
            <person name="Karanyi Z."/>
            <person name="Krasevec N."/>
            <person name="Kuo A."/>
            <person name="Kusch H."/>
            <person name="LaButti K."/>
            <person name="Lagendijk E.L."/>
            <person name="Lapidus A."/>
            <person name="Levasseur A."/>
            <person name="Lindquist E."/>
            <person name="Lipzen A."/>
            <person name="Logrieco A.F."/>
            <person name="MacCabe A."/>
            <person name="Maekelae M.R."/>
            <person name="Malavazi I."/>
            <person name="Melin P."/>
            <person name="Meyer V."/>
            <person name="Mielnichuk N."/>
            <person name="Miskei M."/>
            <person name="Molnar A.P."/>
            <person name="Mule G."/>
            <person name="Ngan C.Y."/>
            <person name="Orejas M."/>
            <person name="Orosz E."/>
            <person name="Ouedraogo J.P."/>
            <person name="Overkamp K.M."/>
            <person name="Park H.-S."/>
            <person name="Perrone G."/>
            <person name="Piumi F."/>
            <person name="Punt P.J."/>
            <person name="Ram A.F."/>
            <person name="Ramon A."/>
            <person name="Rauscher S."/>
            <person name="Record E."/>
            <person name="Riano-Pachon D.M."/>
            <person name="Robert V."/>
            <person name="Roehrig J."/>
            <person name="Ruller R."/>
            <person name="Salamov A."/>
            <person name="Salih N.S."/>
            <person name="Samson R.A."/>
            <person name="Sandor E."/>
            <person name="Sanguinetti M."/>
            <person name="Schuetze T."/>
            <person name="Sepcic K."/>
            <person name="Shelest E."/>
            <person name="Sherlock G."/>
            <person name="Sophianopoulou V."/>
            <person name="Squina F.M."/>
            <person name="Sun H."/>
            <person name="Susca A."/>
            <person name="Todd R.B."/>
            <person name="Tsang A."/>
            <person name="Unkles S.E."/>
            <person name="van de Wiele N."/>
            <person name="van Rossen-Uffink D."/>
            <person name="Oliveira J.V."/>
            <person name="Vesth T.C."/>
            <person name="Visser J."/>
            <person name="Yu J.-H."/>
            <person name="Zhou M."/>
            <person name="Andersen M.R."/>
            <person name="Archer D.B."/>
            <person name="Baker S.E."/>
            <person name="Benoit I."/>
            <person name="Brakhage A.A."/>
            <person name="Braus G.H."/>
            <person name="Fischer R."/>
            <person name="Frisvad J.C."/>
            <person name="Goldman G.H."/>
            <person name="Houbraken J."/>
            <person name="Oakley B."/>
            <person name="Pocsi I."/>
            <person name="Scazzocchio C."/>
            <person name="Seiboth B."/>
            <person name="vanKuyk P.A."/>
            <person name="Wortman J."/>
            <person name="Dyer P.S."/>
            <person name="Grigoriev I.V."/>
        </authorList>
    </citation>
    <scope>NUCLEOTIDE SEQUENCE [LARGE SCALE GENOMIC DNA]</scope>
    <source>
        <strain evidence="2">CBS 101740 / IMI 381727 / IBT 21946</strain>
    </source>
</reference>